<dbReference type="EMBL" id="ABNAVX010000005">
    <property type="protein sequence ID" value="ELI8101624.1"/>
    <property type="molecule type" value="Genomic_DNA"/>
</dbReference>
<dbReference type="Proteomes" id="UP001182355">
    <property type="component" value="Unassembled WGS sequence"/>
</dbReference>
<keyword evidence="1" id="KW-1133">Transmembrane helix</keyword>
<dbReference type="Gene3D" id="3.40.50.410">
    <property type="entry name" value="von Willebrand factor, type A domain"/>
    <property type="match status" value="1"/>
</dbReference>
<comment type="caution">
    <text evidence="2">The sequence shown here is derived from an EMBL/GenBank/DDBJ whole genome shotgun (WGS) entry which is preliminary data.</text>
</comment>
<evidence type="ECO:0000313" key="2">
    <source>
        <dbReference type="EMBL" id="ELI8101624.1"/>
    </source>
</evidence>
<accession>A0AAD2UXH4</accession>
<proteinExistence type="predicted"/>
<dbReference type="InterPro" id="IPR036465">
    <property type="entry name" value="vWFA_dom_sf"/>
</dbReference>
<evidence type="ECO:0000256" key="1">
    <source>
        <dbReference type="SAM" id="Phobius"/>
    </source>
</evidence>
<keyword evidence="1" id="KW-0812">Transmembrane</keyword>
<reference evidence="2" key="1">
    <citation type="submission" date="2023-02" db="EMBL/GenBank/DDBJ databases">
        <authorList>
            <person name="Ashton P.M."/>
            <person name="Dallman T."/>
            <person name="Nair S."/>
            <person name="De Pinna E."/>
            <person name="Peters T."/>
            <person name="Grant K."/>
        </authorList>
    </citation>
    <scope>NUCLEOTIDE SEQUENCE</scope>
    <source>
        <strain evidence="2">01103883</strain>
    </source>
</reference>
<protein>
    <submittedName>
        <fullName evidence="2">TadE/TadG family protein</fullName>
    </submittedName>
</protein>
<dbReference type="AlphaFoldDB" id="A0AAD2UXH4"/>
<sequence>MLTNTDIIRKFNRLTQFKKNEHGAILVSFIIIFPFFIALTFIIFEVSIFLQKKAKLSDAIEQATLALTVENDGIPNAAQQTKNRELVLSYANAYLPSEGFSDPIINIDDNTNYLGYNAAVTMTYPVKFLGRSPLTNAISNIQTTDNGEAIKNKTIKVSKPTDVVFVADYSGSMLQSFSDDVSIKNDERINALRSAFIILHDAIKNNSNVNTIGFIPFGSGTKRKVSENGENKEYCHLPFSPKIYKPNGDYLSENAEATEDAWTFLDVIGDHIDYKKTIMSITENVRTIDIPMHDIKHKEICLSGTNSYSLEREQFDYSIEKIIEMVPLGGTLISSGILSANNIFKETADNGHKKLMIILSDGMDTYNSTKLPNKGFFISKTLIDEGMCEMIIKNGIQMVFIAIAYSPEKNVNAPEYINWKQCVGEDNYYEAHNAHELELELQQAVNVSETSEVGRNTPKQ</sequence>
<gene>
    <name evidence="2" type="ORF">RSF11_001317</name>
</gene>
<evidence type="ECO:0000313" key="3">
    <source>
        <dbReference type="Proteomes" id="UP001182355"/>
    </source>
</evidence>
<dbReference type="SUPFAM" id="SSF53300">
    <property type="entry name" value="vWA-like"/>
    <property type="match status" value="1"/>
</dbReference>
<keyword evidence="1" id="KW-0472">Membrane</keyword>
<organism evidence="2 3">
    <name type="scientific">Yersinia enterocolitica</name>
    <dbReference type="NCBI Taxonomy" id="630"/>
    <lineage>
        <taxon>Bacteria</taxon>
        <taxon>Pseudomonadati</taxon>
        <taxon>Pseudomonadota</taxon>
        <taxon>Gammaproteobacteria</taxon>
        <taxon>Enterobacterales</taxon>
        <taxon>Yersiniaceae</taxon>
        <taxon>Yersinia</taxon>
    </lineage>
</organism>
<feature type="transmembrane region" description="Helical" evidence="1">
    <location>
        <begin position="23"/>
        <end position="44"/>
    </location>
</feature>
<name>A0AAD2UXH4_YEREN</name>